<keyword evidence="4" id="KW-0472">Membrane</keyword>
<dbReference type="PROSITE" id="PS51257">
    <property type="entry name" value="PROKAR_LIPOPROTEIN"/>
    <property type="match status" value="1"/>
</dbReference>
<comment type="caution">
    <text evidence="8">The sequence shown here is derived from an EMBL/GenBank/DDBJ whole genome shotgun (WGS) entry which is preliminary data.</text>
</comment>
<evidence type="ECO:0000313" key="8">
    <source>
        <dbReference type="EMBL" id="GGM93565.1"/>
    </source>
</evidence>
<keyword evidence="9" id="KW-1185">Reference proteome</keyword>
<dbReference type="InterPro" id="IPR012944">
    <property type="entry name" value="SusD_RagB_dom"/>
</dbReference>
<evidence type="ECO:0000256" key="3">
    <source>
        <dbReference type="ARBA" id="ARBA00022729"/>
    </source>
</evidence>
<dbReference type="Proteomes" id="UP000632339">
    <property type="component" value="Unassembled WGS sequence"/>
</dbReference>
<dbReference type="Pfam" id="PF14322">
    <property type="entry name" value="SusD-like_3"/>
    <property type="match status" value="1"/>
</dbReference>
<evidence type="ECO:0000259" key="6">
    <source>
        <dbReference type="Pfam" id="PF07980"/>
    </source>
</evidence>
<dbReference type="InterPro" id="IPR033985">
    <property type="entry name" value="SusD-like_N"/>
</dbReference>
<dbReference type="Gene3D" id="1.25.40.390">
    <property type="match status" value="1"/>
</dbReference>
<feature type="domain" description="SusD-like N-terminal" evidence="7">
    <location>
        <begin position="99"/>
        <end position="224"/>
    </location>
</feature>
<keyword evidence="5" id="KW-0998">Cell outer membrane</keyword>
<reference evidence="9" key="1">
    <citation type="journal article" date="2019" name="Int. J. Syst. Evol. Microbiol.">
        <title>The Global Catalogue of Microorganisms (GCM) 10K type strain sequencing project: providing services to taxonomists for standard genome sequencing and annotation.</title>
        <authorList>
            <consortium name="The Broad Institute Genomics Platform"/>
            <consortium name="The Broad Institute Genome Sequencing Center for Infectious Disease"/>
            <person name="Wu L."/>
            <person name="Ma J."/>
        </authorList>
    </citation>
    <scope>NUCLEOTIDE SEQUENCE [LARGE SCALE GENOMIC DNA]</scope>
    <source>
        <strain evidence="9">CGMCC 1.6375</strain>
    </source>
</reference>
<proteinExistence type="inferred from homology"/>
<gene>
    <name evidence="8" type="ORF">GCM10010967_28410</name>
</gene>
<sequence>MVFQMKHIKYALALTLLGGTYSCNELDIPPINVVQDKDAFTDAGMQAYMAALYSRMPIEDFKYSAQEGTEGFDTWNNIATPALNTGENANRNNGGFVNPARGYWKSGYQVIRNANYLIRELPKYVPSLTQPKVDKWIAEARFVRAFTYFALAKRYGGVPITQDVQSLDGATLESLQIPRSSEQQVYDFILADLDFVIATMPEASEQAGRVNKNIAAAFKSRVALTAGSIARYANPFVKDGVMLCGIPKEKANDYFKAAFQAARSIEGKYSLYMKKWSADDKIATADNYADLFLDAASPETIFAKGYSYPEAVHSFDAVYAPPHMTSTYGDRFNPTLDYVELFDGLPKNAKGQLKTTDDKGNYIVYDYVEQLFENCEPRLRGTVLLPGQAIKGVRTDLRRGTLVETVDPSVPIPKFIPEDMTSGYNSNAFYNANVKQSGTWNNQTPIMLSNGQSINPTGLDGPTSANNATITGFHGRKWLMPNLAPAATALHRSNQSWIEMRYAEVLLNRAEAALELHQNGVTEVDGVALLNDAFDNINKIRNRAGAVLLKTAAELSAAAPLAPGAGVGGYVLAPSRGLQLVRIERRKELAFENKLWWDMLRWRTADAEVNARIWRKCNPFLFAKGAVAEASDYVKGKYIFDCRFEERSARFTIATKNYYEAIPGAELIANPKLVQNEQY</sequence>
<evidence type="ECO:0000256" key="4">
    <source>
        <dbReference type="ARBA" id="ARBA00023136"/>
    </source>
</evidence>
<dbReference type="EMBL" id="BMLI01000001">
    <property type="protein sequence ID" value="GGM93565.1"/>
    <property type="molecule type" value="Genomic_DNA"/>
</dbReference>
<protein>
    <submittedName>
        <fullName evidence="8">Glycan metabolism protein RagB</fullName>
    </submittedName>
</protein>
<feature type="domain" description="RagB/SusD" evidence="6">
    <location>
        <begin position="327"/>
        <end position="679"/>
    </location>
</feature>
<comment type="subcellular location">
    <subcellularLocation>
        <location evidence="1">Cell outer membrane</location>
    </subcellularLocation>
</comment>
<keyword evidence="3" id="KW-0732">Signal</keyword>
<dbReference type="InterPro" id="IPR011990">
    <property type="entry name" value="TPR-like_helical_dom_sf"/>
</dbReference>
<evidence type="ECO:0000256" key="5">
    <source>
        <dbReference type="ARBA" id="ARBA00023237"/>
    </source>
</evidence>
<organism evidence="8 9">
    <name type="scientific">Dyadobacter beijingensis</name>
    <dbReference type="NCBI Taxonomy" id="365489"/>
    <lineage>
        <taxon>Bacteria</taxon>
        <taxon>Pseudomonadati</taxon>
        <taxon>Bacteroidota</taxon>
        <taxon>Cytophagia</taxon>
        <taxon>Cytophagales</taxon>
        <taxon>Spirosomataceae</taxon>
        <taxon>Dyadobacter</taxon>
    </lineage>
</organism>
<evidence type="ECO:0000313" key="9">
    <source>
        <dbReference type="Proteomes" id="UP000632339"/>
    </source>
</evidence>
<accession>A0ABQ2HWA7</accession>
<evidence type="ECO:0000256" key="2">
    <source>
        <dbReference type="ARBA" id="ARBA00006275"/>
    </source>
</evidence>
<evidence type="ECO:0000256" key="1">
    <source>
        <dbReference type="ARBA" id="ARBA00004442"/>
    </source>
</evidence>
<name>A0ABQ2HWA7_9BACT</name>
<dbReference type="Pfam" id="PF07980">
    <property type="entry name" value="SusD_RagB"/>
    <property type="match status" value="1"/>
</dbReference>
<comment type="similarity">
    <text evidence="2">Belongs to the SusD family.</text>
</comment>
<dbReference type="SUPFAM" id="SSF48452">
    <property type="entry name" value="TPR-like"/>
    <property type="match status" value="1"/>
</dbReference>
<evidence type="ECO:0000259" key="7">
    <source>
        <dbReference type="Pfam" id="PF14322"/>
    </source>
</evidence>